<accession>A0A2J6S1Y8</accession>
<protein>
    <submittedName>
        <fullName evidence="4">Aflatoxin biosynthesis ketoreductase-like protein nor-1</fullName>
    </submittedName>
</protein>
<dbReference type="Proteomes" id="UP000235786">
    <property type="component" value="Unassembled WGS sequence"/>
</dbReference>
<organism evidence="4 5">
    <name type="scientific">Hyaloscypha variabilis (strain UAMH 11265 / GT02V1 / F)</name>
    <name type="common">Meliniomyces variabilis</name>
    <dbReference type="NCBI Taxonomy" id="1149755"/>
    <lineage>
        <taxon>Eukaryota</taxon>
        <taxon>Fungi</taxon>
        <taxon>Dikarya</taxon>
        <taxon>Ascomycota</taxon>
        <taxon>Pezizomycotina</taxon>
        <taxon>Leotiomycetes</taxon>
        <taxon>Helotiales</taxon>
        <taxon>Hyaloscyphaceae</taxon>
        <taxon>Hyaloscypha</taxon>
        <taxon>Hyaloscypha variabilis</taxon>
    </lineage>
</organism>
<comment type="similarity">
    <text evidence="1">Belongs to the short-chain dehydrogenases/reductases (SDR) family.</text>
</comment>
<dbReference type="PANTHER" id="PTHR43544">
    <property type="entry name" value="SHORT-CHAIN DEHYDROGENASE/REDUCTASE"/>
    <property type="match status" value="1"/>
</dbReference>
<proteinExistence type="inferred from homology"/>
<dbReference type="GO" id="GO:0016491">
    <property type="term" value="F:oxidoreductase activity"/>
    <property type="evidence" value="ECO:0007669"/>
    <property type="project" value="UniProtKB-KW"/>
</dbReference>
<evidence type="ECO:0000256" key="3">
    <source>
        <dbReference type="ARBA" id="ARBA00023002"/>
    </source>
</evidence>
<dbReference type="InterPro" id="IPR036291">
    <property type="entry name" value="NAD(P)-bd_dom_sf"/>
</dbReference>
<dbReference type="GO" id="GO:0005737">
    <property type="term" value="C:cytoplasm"/>
    <property type="evidence" value="ECO:0007669"/>
    <property type="project" value="TreeGrafter"/>
</dbReference>
<evidence type="ECO:0000256" key="2">
    <source>
        <dbReference type="ARBA" id="ARBA00022857"/>
    </source>
</evidence>
<dbReference type="PRINTS" id="PR00081">
    <property type="entry name" value="GDHRDH"/>
</dbReference>
<dbReference type="Pfam" id="PF00106">
    <property type="entry name" value="adh_short"/>
    <property type="match status" value="1"/>
</dbReference>
<dbReference type="InterPro" id="IPR051468">
    <property type="entry name" value="Fungal_SecMetab_SDRs"/>
</dbReference>
<name>A0A2J6S1Y8_HYAVF</name>
<dbReference type="PANTHER" id="PTHR43544:SF7">
    <property type="entry name" value="NADB-LER2"/>
    <property type="match status" value="1"/>
</dbReference>
<dbReference type="SUPFAM" id="SSF51735">
    <property type="entry name" value="NAD(P)-binding Rossmann-fold domains"/>
    <property type="match status" value="1"/>
</dbReference>
<keyword evidence="3" id="KW-0560">Oxidoreductase</keyword>
<gene>
    <name evidence="4" type="ORF">L207DRAFT_526048</name>
</gene>
<dbReference type="AlphaFoldDB" id="A0A2J6S1Y8"/>
<dbReference type="OrthoDB" id="9876299at2759"/>
<evidence type="ECO:0000256" key="1">
    <source>
        <dbReference type="ARBA" id="ARBA00006484"/>
    </source>
</evidence>
<evidence type="ECO:0000313" key="5">
    <source>
        <dbReference type="Proteomes" id="UP000235786"/>
    </source>
</evidence>
<keyword evidence="5" id="KW-1185">Reference proteome</keyword>
<keyword evidence="2" id="KW-0521">NADP</keyword>
<dbReference type="Gene3D" id="3.40.50.720">
    <property type="entry name" value="NAD(P)-binding Rossmann-like Domain"/>
    <property type="match status" value="1"/>
</dbReference>
<dbReference type="CDD" id="cd05325">
    <property type="entry name" value="carb_red_sniffer_like_SDR_c"/>
    <property type="match status" value="1"/>
</dbReference>
<dbReference type="InterPro" id="IPR002347">
    <property type="entry name" value="SDR_fam"/>
</dbReference>
<reference evidence="4 5" key="1">
    <citation type="submission" date="2016-04" db="EMBL/GenBank/DDBJ databases">
        <title>A degradative enzymes factory behind the ericoid mycorrhizal symbiosis.</title>
        <authorList>
            <consortium name="DOE Joint Genome Institute"/>
            <person name="Martino E."/>
            <person name="Morin E."/>
            <person name="Grelet G."/>
            <person name="Kuo A."/>
            <person name="Kohler A."/>
            <person name="Daghino S."/>
            <person name="Barry K."/>
            <person name="Choi C."/>
            <person name="Cichocki N."/>
            <person name="Clum A."/>
            <person name="Copeland A."/>
            <person name="Hainaut M."/>
            <person name="Haridas S."/>
            <person name="Labutti K."/>
            <person name="Lindquist E."/>
            <person name="Lipzen A."/>
            <person name="Khouja H.-R."/>
            <person name="Murat C."/>
            <person name="Ohm R."/>
            <person name="Olson A."/>
            <person name="Spatafora J."/>
            <person name="Veneault-Fourrey C."/>
            <person name="Henrissat B."/>
            <person name="Grigoriev I."/>
            <person name="Martin F."/>
            <person name="Perotto S."/>
        </authorList>
    </citation>
    <scope>NUCLEOTIDE SEQUENCE [LARGE SCALE GENOMIC DNA]</scope>
    <source>
        <strain evidence="4 5">F</strain>
    </source>
</reference>
<evidence type="ECO:0000313" key="4">
    <source>
        <dbReference type="EMBL" id="PMD44758.1"/>
    </source>
</evidence>
<dbReference type="EMBL" id="KZ613941">
    <property type="protein sequence ID" value="PMD44758.1"/>
    <property type="molecule type" value="Genomic_DNA"/>
</dbReference>
<dbReference type="STRING" id="1149755.A0A2J6S1Y8"/>
<sequence length="249" mass="26480">MSSTTNILITGANRGIGKGLLSTYLTRPNHTLIAGVRDPTSASSKALLALPRGENSKVILVKIDSLSQTDALAAVKTLKVEHNITKLDIVIANAGIANHWGQARVTPAKEMTDHFEVNVVGPLLLFQATAELLDAAPAPKFFAISSAIGSISLQANFPLESSAYGTSKIALNFVLSRIHFENPKILAAPVHPGWLQTEMGNDAATGVGMEQAPLSVEDGVNGIIDKFDKSTRENDSGTFISFDGEHIPW</sequence>